<dbReference type="EMBL" id="HE858529">
    <property type="protein sequence ID" value="CCI62424.1"/>
    <property type="molecule type" value="Genomic_DNA"/>
</dbReference>
<gene>
    <name evidence="1" type="ORF">SDSE_0927</name>
</gene>
<organism evidence="1 2">
    <name type="scientific">Streptococcus dysgalactiae subsp. equisimilis AC-2713</name>
    <dbReference type="NCBI Taxonomy" id="759913"/>
    <lineage>
        <taxon>Bacteria</taxon>
        <taxon>Bacillati</taxon>
        <taxon>Bacillota</taxon>
        <taxon>Bacilli</taxon>
        <taxon>Lactobacillales</taxon>
        <taxon>Streptococcaceae</taxon>
        <taxon>Streptococcus</taxon>
    </lineage>
</organism>
<evidence type="ECO:0000313" key="1">
    <source>
        <dbReference type="EMBL" id="CCI62424.1"/>
    </source>
</evidence>
<proteinExistence type="predicted"/>
<dbReference type="KEGG" id="sdc:SDSE_0927"/>
<protein>
    <submittedName>
        <fullName evidence="1">Uncharacterized protein</fullName>
    </submittedName>
</protein>
<reference evidence="1 2" key="1">
    <citation type="submission" date="2012-05" db="EMBL/GenBank/DDBJ databases">
        <title>Complete genome sequence of a Streptococcus dysgalactiae subsp. equisimilis strain possessing Lancefield's group A antigen.</title>
        <authorList>
            <person name="Luetticken R."/>
            <person name="Bruellhoff K."/>
            <person name="Van der Linden M."/>
            <person name="Peltroche-Llacsahuanga H."/>
            <person name="Blom J."/>
            <person name="Weber-Lehmann J."/>
            <person name="Ferretti J.J."/>
            <person name="McShan W.M."/>
        </authorList>
    </citation>
    <scope>NUCLEOTIDE SEQUENCE [LARGE SCALE GENOMIC DNA]</scope>
    <source>
        <strain evidence="1 2">AC-2713</strain>
    </source>
</reference>
<dbReference type="AlphaFoldDB" id="A0AB33R6R6"/>
<sequence length="44" mass="5321">MVYWDGLFFISETYRFSHQKKQSRRKVLMFPSVLDCFLCIDDLG</sequence>
<accession>A0AB33R6R6</accession>
<name>A0AB33R6R6_STREQ</name>
<evidence type="ECO:0000313" key="2">
    <source>
        <dbReference type="Proteomes" id="UP000009215"/>
    </source>
</evidence>
<dbReference type="Proteomes" id="UP000009215">
    <property type="component" value="Chromosome"/>
</dbReference>